<dbReference type="EMBL" id="AMQM01007424">
    <property type="status" value="NOT_ANNOTATED_CDS"/>
    <property type="molecule type" value="Genomic_DNA"/>
</dbReference>
<gene>
    <name evidence="2" type="primary">20207925</name>
    <name evidence="1" type="ORF">HELRODRAFT_180981</name>
</gene>
<dbReference type="AlphaFoldDB" id="T1FGH6"/>
<keyword evidence="3" id="KW-1185">Reference proteome</keyword>
<dbReference type="HOGENOM" id="CLU_1403888_0_0_1"/>
<dbReference type="GeneID" id="20207925"/>
<dbReference type="EnsemblMetazoa" id="HelroT180981">
    <property type="protein sequence ID" value="HelroP180981"/>
    <property type="gene ID" value="HelroG180981"/>
</dbReference>
<dbReference type="InParanoid" id="T1FGH6"/>
<dbReference type="KEGG" id="hro:HELRODRAFT_180981"/>
<evidence type="ECO:0000313" key="2">
    <source>
        <dbReference type="EnsemblMetazoa" id="HelroP180981"/>
    </source>
</evidence>
<organism evidence="2 3">
    <name type="scientific">Helobdella robusta</name>
    <name type="common">Californian leech</name>
    <dbReference type="NCBI Taxonomy" id="6412"/>
    <lineage>
        <taxon>Eukaryota</taxon>
        <taxon>Metazoa</taxon>
        <taxon>Spiralia</taxon>
        <taxon>Lophotrochozoa</taxon>
        <taxon>Annelida</taxon>
        <taxon>Clitellata</taxon>
        <taxon>Hirudinea</taxon>
        <taxon>Rhynchobdellida</taxon>
        <taxon>Glossiphoniidae</taxon>
        <taxon>Helobdella</taxon>
    </lineage>
</organism>
<evidence type="ECO:0000313" key="3">
    <source>
        <dbReference type="Proteomes" id="UP000015101"/>
    </source>
</evidence>
<reference evidence="3" key="1">
    <citation type="submission" date="2012-12" db="EMBL/GenBank/DDBJ databases">
        <authorList>
            <person name="Hellsten U."/>
            <person name="Grimwood J."/>
            <person name="Chapman J.A."/>
            <person name="Shapiro H."/>
            <person name="Aerts A."/>
            <person name="Otillar R.P."/>
            <person name="Terry A.Y."/>
            <person name="Boore J.L."/>
            <person name="Simakov O."/>
            <person name="Marletaz F."/>
            <person name="Cho S.-J."/>
            <person name="Edsinger-Gonzales E."/>
            <person name="Havlak P."/>
            <person name="Kuo D.-H."/>
            <person name="Larsson T."/>
            <person name="Lv J."/>
            <person name="Arendt D."/>
            <person name="Savage R."/>
            <person name="Osoegawa K."/>
            <person name="de Jong P."/>
            <person name="Lindberg D.R."/>
            <person name="Seaver E.C."/>
            <person name="Weisblat D.A."/>
            <person name="Putnam N.H."/>
            <person name="Grigoriev I.V."/>
            <person name="Rokhsar D.S."/>
        </authorList>
    </citation>
    <scope>NUCLEOTIDE SEQUENCE</scope>
</reference>
<proteinExistence type="predicted"/>
<reference evidence="2" key="3">
    <citation type="submission" date="2015-06" db="UniProtKB">
        <authorList>
            <consortium name="EnsemblMetazoa"/>
        </authorList>
    </citation>
    <scope>IDENTIFICATION</scope>
</reference>
<dbReference type="EMBL" id="KB097612">
    <property type="protein sequence ID" value="ESN93442.1"/>
    <property type="molecule type" value="Genomic_DNA"/>
</dbReference>
<reference evidence="1 3" key="2">
    <citation type="journal article" date="2013" name="Nature">
        <title>Insights into bilaterian evolution from three spiralian genomes.</title>
        <authorList>
            <person name="Simakov O."/>
            <person name="Marletaz F."/>
            <person name="Cho S.J."/>
            <person name="Edsinger-Gonzales E."/>
            <person name="Havlak P."/>
            <person name="Hellsten U."/>
            <person name="Kuo D.H."/>
            <person name="Larsson T."/>
            <person name="Lv J."/>
            <person name="Arendt D."/>
            <person name="Savage R."/>
            <person name="Osoegawa K."/>
            <person name="de Jong P."/>
            <person name="Grimwood J."/>
            <person name="Chapman J.A."/>
            <person name="Shapiro H."/>
            <person name="Aerts A."/>
            <person name="Otillar R.P."/>
            <person name="Terry A.Y."/>
            <person name="Boore J.L."/>
            <person name="Grigoriev I.V."/>
            <person name="Lindberg D.R."/>
            <person name="Seaver E.C."/>
            <person name="Weisblat D.A."/>
            <person name="Putnam N.H."/>
            <person name="Rokhsar D.S."/>
        </authorList>
    </citation>
    <scope>NUCLEOTIDE SEQUENCE</scope>
</reference>
<accession>T1FGH6</accession>
<sequence length="194" mass="21467">MHIHTYSYTQIRTHIHFHAFLPVDQLPSVVQSAYRAGSSLETALLKAVGDIVNEIKKANQGGLLKPVNGGYFKCWRGGSGSAYFVFYWSTTKSVFNGSMLGEIVIVIGVSQWSVLGPMLFLMHPLDLLGAVYLGSHQQIFPLPSSFPLLKDFNKDFTPNLLKRKRSRRNSKNPTGVSKHVSVAVYKVAALVSDV</sequence>
<evidence type="ECO:0000313" key="1">
    <source>
        <dbReference type="EMBL" id="ESN93442.1"/>
    </source>
</evidence>
<dbReference type="Proteomes" id="UP000015101">
    <property type="component" value="Unassembled WGS sequence"/>
</dbReference>
<protein>
    <submittedName>
        <fullName evidence="1 2">Uncharacterized protein</fullName>
    </submittedName>
</protein>
<dbReference type="RefSeq" id="XP_009028505.1">
    <property type="nucleotide sequence ID" value="XM_009030257.1"/>
</dbReference>
<dbReference type="CTD" id="20207925"/>
<name>T1FGH6_HELRO</name>